<keyword evidence="3 6" id="KW-0238">DNA-binding</keyword>
<dbReference type="InterPro" id="IPR005119">
    <property type="entry name" value="LysR_subst-bd"/>
</dbReference>
<dbReference type="GO" id="GO:0003700">
    <property type="term" value="F:DNA-binding transcription factor activity"/>
    <property type="evidence" value="ECO:0007669"/>
    <property type="project" value="InterPro"/>
</dbReference>
<dbReference type="SUPFAM" id="SSF53850">
    <property type="entry name" value="Periplasmic binding protein-like II"/>
    <property type="match status" value="1"/>
</dbReference>
<evidence type="ECO:0000256" key="1">
    <source>
        <dbReference type="ARBA" id="ARBA00009437"/>
    </source>
</evidence>
<dbReference type="FunFam" id="1.10.10.10:FF:000001">
    <property type="entry name" value="LysR family transcriptional regulator"/>
    <property type="match status" value="1"/>
</dbReference>
<dbReference type="Gene3D" id="1.10.10.10">
    <property type="entry name" value="Winged helix-like DNA-binding domain superfamily/Winged helix DNA-binding domain"/>
    <property type="match status" value="1"/>
</dbReference>
<dbReference type="GO" id="GO:0003677">
    <property type="term" value="F:DNA binding"/>
    <property type="evidence" value="ECO:0007669"/>
    <property type="project" value="UniProtKB-KW"/>
</dbReference>
<sequence length="307" mass="32941">MKEQLALERLTGLIAFARAGSIGSYTAAARSLGISPSAVSKSVQRLEQRLGVSLFTRTTRSLTLTPEGRDLHGRALKLLQDAEEIEQIASAVRAGPSGMLRIAASLPIGLHLIAPSLPHFRALHPKVTIDLRLDDHVIDIVDHGIDIAIRIGDLADSRLLSRRLAPFRLCAFASPAYLAAKGTPAHPGDLEGHETVNLRYQSTGQLFRWPFRVGEREIEIVPSSAVIVDASEAVVATVVAGGGIGISAAFIAAPYVARGELVPVLADHAIERHNITALWPESRRMNPAVRAFLDHLQGVASRSAAQK</sequence>
<dbReference type="PANTHER" id="PTHR30537">
    <property type="entry name" value="HTH-TYPE TRANSCRIPTIONAL REGULATOR"/>
    <property type="match status" value="1"/>
</dbReference>
<dbReference type="PRINTS" id="PR00039">
    <property type="entry name" value="HTHLYSR"/>
</dbReference>
<name>A0A7X5UWD3_9SPHN</name>
<feature type="domain" description="HTH lysR-type" evidence="5">
    <location>
        <begin position="8"/>
        <end position="65"/>
    </location>
</feature>
<dbReference type="SUPFAM" id="SSF46785">
    <property type="entry name" value="Winged helix' DNA-binding domain"/>
    <property type="match status" value="1"/>
</dbReference>
<dbReference type="EMBL" id="JAASQV010000001">
    <property type="protein sequence ID" value="NIJ63100.1"/>
    <property type="molecule type" value="Genomic_DNA"/>
</dbReference>
<keyword evidence="4" id="KW-0804">Transcription</keyword>
<dbReference type="PROSITE" id="PS50931">
    <property type="entry name" value="HTH_LYSR"/>
    <property type="match status" value="1"/>
</dbReference>
<dbReference type="Proteomes" id="UP000564677">
    <property type="component" value="Unassembled WGS sequence"/>
</dbReference>
<keyword evidence="7" id="KW-1185">Reference proteome</keyword>
<dbReference type="InterPro" id="IPR058163">
    <property type="entry name" value="LysR-type_TF_proteobact-type"/>
</dbReference>
<protein>
    <submittedName>
        <fullName evidence="6">DNA-binding transcriptional LysR family regulator</fullName>
    </submittedName>
</protein>
<keyword evidence="2" id="KW-0805">Transcription regulation</keyword>
<gene>
    <name evidence="6" type="ORF">FHR20_000031</name>
</gene>
<evidence type="ECO:0000313" key="7">
    <source>
        <dbReference type="Proteomes" id="UP000564677"/>
    </source>
</evidence>
<evidence type="ECO:0000256" key="4">
    <source>
        <dbReference type="ARBA" id="ARBA00023163"/>
    </source>
</evidence>
<organism evidence="6 7">
    <name type="scientific">Sphingomonas leidyi</name>
    <dbReference type="NCBI Taxonomy" id="68569"/>
    <lineage>
        <taxon>Bacteria</taxon>
        <taxon>Pseudomonadati</taxon>
        <taxon>Pseudomonadota</taxon>
        <taxon>Alphaproteobacteria</taxon>
        <taxon>Sphingomonadales</taxon>
        <taxon>Sphingomonadaceae</taxon>
        <taxon>Sphingomonas</taxon>
    </lineage>
</organism>
<reference evidence="6 7" key="1">
    <citation type="submission" date="2020-03" db="EMBL/GenBank/DDBJ databases">
        <title>Genomic Encyclopedia of Type Strains, Phase IV (KMG-IV): sequencing the most valuable type-strain genomes for metagenomic binning, comparative biology and taxonomic classification.</title>
        <authorList>
            <person name="Goeker M."/>
        </authorList>
    </citation>
    <scope>NUCLEOTIDE SEQUENCE [LARGE SCALE GENOMIC DNA]</scope>
    <source>
        <strain evidence="6 7">DSM 4733</strain>
    </source>
</reference>
<evidence type="ECO:0000313" key="6">
    <source>
        <dbReference type="EMBL" id="NIJ63100.1"/>
    </source>
</evidence>
<dbReference type="Gene3D" id="3.40.190.290">
    <property type="match status" value="1"/>
</dbReference>
<evidence type="ECO:0000256" key="3">
    <source>
        <dbReference type="ARBA" id="ARBA00023125"/>
    </source>
</evidence>
<dbReference type="InterPro" id="IPR000847">
    <property type="entry name" value="LysR_HTH_N"/>
</dbReference>
<dbReference type="InterPro" id="IPR036388">
    <property type="entry name" value="WH-like_DNA-bd_sf"/>
</dbReference>
<evidence type="ECO:0000256" key="2">
    <source>
        <dbReference type="ARBA" id="ARBA00023015"/>
    </source>
</evidence>
<comment type="caution">
    <text evidence="6">The sequence shown here is derived from an EMBL/GenBank/DDBJ whole genome shotgun (WGS) entry which is preliminary data.</text>
</comment>
<dbReference type="InterPro" id="IPR036390">
    <property type="entry name" value="WH_DNA-bd_sf"/>
</dbReference>
<dbReference type="PANTHER" id="PTHR30537:SF5">
    <property type="entry name" value="HTH-TYPE TRANSCRIPTIONAL ACTIVATOR TTDR-RELATED"/>
    <property type="match status" value="1"/>
</dbReference>
<proteinExistence type="inferred from homology"/>
<comment type="similarity">
    <text evidence="1">Belongs to the LysR transcriptional regulatory family.</text>
</comment>
<dbReference type="AlphaFoldDB" id="A0A7X5UWD3"/>
<dbReference type="Pfam" id="PF00126">
    <property type="entry name" value="HTH_1"/>
    <property type="match status" value="1"/>
</dbReference>
<evidence type="ECO:0000259" key="5">
    <source>
        <dbReference type="PROSITE" id="PS50931"/>
    </source>
</evidence>
<dbReference type="CDD" id="cd08422">
    <property type="entry name" value="PBP2_CrgA_like"/>
    <property type="match status" value="1"/>
</dbReference>
<accession>A0A7X5UWD3</accession>
<dbReference type="Pfam" id="PF03466">
    <property type="entry name" value="LysR_substrate"/>
    <property type="match status" value="1"/>
</dbReference>